<gene>
    <name evidence="3" type="ORF">EV644_104245</name>
</gene>
<comment type="caution">
    <text evidence="3">The sequence shown here is derived from an EMBL/GenBank/DDBJ whole genome shotgun (WGS) entry which is preliminary data.</text>
</comment>
<dbReference type="Pfam" id="PF04264">
    <property type="entry name" value="YceI"/>
    <property type="match status" value="1"/>
</dbReference>
<feature type="domain" description="Lipid/polyisoprenoid-binding YceI-like" evidence="2">
    <location>
        <begin position="12"/>
        <end position="179"/>
    </location>
</feature>
<dbReference type="EMBL" id="SLWM01000004">
    <property type="protein sequence ID" value="TCO25741.1"/>
    <property type="molecule type" value="Genomic_DNA"/>
</dbReference>
<dbReference type="PANTHER" id="PTHR34406:SF1">
    <property type="entry name" value="PROTEIN YCEI"/>
    <property type="match status" value="1"/>
</dbReference>
<dbReference type="InterPro" id="IPR036761">
    <property type="entry name" value="TTHA0802/YceI-like_sf"/>
</dbReference>
<name>A0ABY2BNR8_9ACTN</name>
<evidence type="ECO:0000313" key="3">
    <source>
        <dbReference type="EMBL" id="TCO25741.1"/>
    </source>
</evidence>
<sequence length="182" mass="20002">MTTTKLNELTGDYVLDTSHTRIGFAVRQTITKVRGQFDEFEGSVYLDGDDPSKSSAQLTIRANSIQTRNQRRDAHLCRSFLDTADHPSITFNSTDVAQAGETTFKVTGDLTIRGVTKPLTLYFDLTGAEDDPEGNLRATLEGRATINRKDWGAVWNAAAEGAGLLLGYKVSLEFEATAIRRP</sequence>
<evidence type="ECO:0000313" key="4">
    <source>
        <dbReference type="Proteomes" id="UP000295818"/>
    </source>
</evidence>
<evidence type="ECO:0000259" key="2">
    <source>
        <dbReference type="SMART" id="SM00867"/>
    </source>
</evidence>
<evidence type="ECO:0000256" key="1">
    <source>
        <dbReference type="ARBA" id="ARBA00008812"/>
    </source>
</evidence>
<accession>A0ABY2BNR8</accession>
<organism evidence="3 4">
    <name type="scientific">Kribbella orskensis</name>
    <dbReference type="NCBI Taxonomy" id="2512216"/>
    <lineage>
        <taxon>Bacteria</taxon>
        <taxon>Bacillati</taxon>
        <taxon>Actinomycetota</taxon>
        <taxon>Actinomycetes</taxon>
        <taxon>Propionibacteriales</taxon>
        <taxon>Kribbellaceae</taxon>
        <taxon>Kribbella</taxon>
    </lineage>
</organism>
<dbReference type="Proteomes" id="UP000295818">
    <property type="component" value="Unassembled WGS sequence"/>
</dbReference>
<dbReference type="SUPFAM" id="SSF101874">
    <property type="entry name" value="YceI-like"/>
    <property type="match status" value="1"/>
</dbReference>
<dbReference type="Gene3D" id="2.40.128.110">
    <property type="entry name" value="Lipid/polyisoprenoid-binding, YceI-like"/>
    <property type="match status" value="1"/>
</dbReference>
<keyword evidence="4" id="KW-1185">Reference proteome</keyword>
<dbReference type="RefSeq" id="WP_132188586.1">
    <property type="nucleotide sequence ID" value="NZ_SLWM01000004.1"/>
</dbReference>
<dbReference type="PANTHER" id="PTHR34406">
    <property type="entry name" value="PROTEIN YCEI"/>
    <property type="match status" value="1"/>
</dbReference>
<protein>
    <submittedName>
        <fullName evidence="3">Polyisoprenoid-binding protein YceI</fullName>
    </submittedName>
</protein>
<dbReference type="InterPro" id="IPR007372">
    <property type="entry name" value="Lipid/polyisoprenoid-bd_YceI"/>
</dbReference>
<dbReference type="SMART" id="SM00867">
    <property type="entry name" value="YceI"/>
    <property type="match status" value="1"/>
</dbReference>
<proteinExistence type="inferred from homology"/>
<reference evidence="3 4" key="1">
    <citation type="journal article" date="2015" name="Stand. Genomic Sci.">
        <title>Genomic Encyclopedia of Bacterial and Archaeal Type Strains, Phase III: the genomes of soil and plant-associated and newly described type strains.</title>
        <authorList>
            <person name="Whitman W.B."/>
            <person name="Woyke T."/>
            <person name="Klenk H.P."/>
            <person name="Zhou Y."/>
            <person name="Lilburn T.G."/>
            <person name="Beck B.J."/>
            <person name="De Vos P."/>
            <person name="Vandamme P."/>
            <person name="Eisen J.A."/>
            <person name="Garrity G."/>
            <person name="Hugenholtz P."/>
            <person name="Kyrpides N.C."/>
        </authorList>
    </citation>
    <scope>NUCLEOTIDE SEQUENCE [LARGE SCALE GENOMIC DNA]</scope>
    <source>
        <strain evidence="3 4">VKM Ac-2538</strain>
    </source>
</reference>
<comment type="similarity">
    <text evidence="1">Belongs to the UPF0312 family.</text>
</comment>